<dbReference type="NCBIfam" id="TIGR01587">
    <property type="entry name" value="cas3_core"/>
    <property type="match status" value="1"/>
</dbReference>
<evidence type="ECO:0000313" key="13">
    <source>
        <dbReference type="Proteomes" id="UP000291151"/>
    </source>
</evidence>
<dbReference type="KEGG" id="uth:DKZ56_07900"/>
<dbReference type="SUPFAM" id="SSF52540">
    <property type="entry name" value="P-loop containing nucleoside triphosphate hydrolases"/>
    <property type="match status" value="1"/>
</dbReference>
<dbReference type="InterPro" id="IPR006674">
    <property type="entry name" value="HD_domain"/>
</dbReference>
<dbReference type="PROSITE" id="PS51192">
    <property type="entry name" value="HELICASE_ATP_BIND_1"/>
    <property type="match status" value="1"/>
</dbReference>
<dbReference type="InterPro" id="IPR027417">
    <property type="entry name" value="P-loop_NTPase"/>
</dbReference>
<dbReference type="GO" id="GO:0003676">
    <property type="term" value="F:nucleic acid binding"/>
    <property type="evidence" value="ECO:0007669"/>
    <property type="project" value="InterPro"/>
</dbReference>
<evidence type="ECO:0000256" key="6">
    <source>
        <dbReference type="ARBA" id="ARBA00022801"/>
    </source>
</evidence>
<feature type="domain" description="HD Cas3-type" evidence="11">
    <location>
        <begin position="10"/>
        <end position="207"/>
    </location>
</feature>
<dbReference type="InterPro" id="IPR014001">
    <property type="entry name" value="Helicase_ATP-bd"/>
</dbReference>
<proteinExistence type="inferred from homology"/>
<evidence type="ECO:0000259" key="10">
    <source>
        <dbReference type="PROSITE" id="PS51192"/>
    </source>
</evidence>
<dbReference type="EMBL" id="CP036528">
    <property type="protein sequence ID" value="QBK25791.1"/>
    <property type="molecule type" value="Genomic_DNA"/>
</dbReference>
<dbReference type="GO" id="GO:0051607">
    <property type="term" value="P:defense response to virus"/>
    <property type="evidence" value="ECO:0007669"/>
    <property type="project" value="UniProtKB-KW"/>
</dbReference>
<dbReference type="AlphaFoldDB" id="A0A4P6UUE0"/>
<feature type="domain" description="Helicase ATP-binding" evidence="10">
    <location>
        <begin position="263"/>
        <end position="438"/>
    </location>
</feature>
<comment type="similarity">
    <text evidence="2">In the central section; belongs to the CRISPR-associated helicase Cas3 family.</text>
</comment>
<dbReference type="InterPro" id="IPR006483">
    <property type="entry name" value="CRISPR-assoc_Cas3_HD"/>
</dbReference>
<dbReference type="NCBIfam" id="TIGR01596">
    <property type="entry name" value="cas3_HD"/>
    <property type="match status" value="1"/>
</dbReference>
<dbReference type="Proteomes" id="UP000291151">
    <property type="component" value="Chromosome"/>
</dbReference>
<evidence type="ECO:0000256" key="4">
    <source>
        <dbReference type="ARBA" id="ARBA00022723"/>
    </source>
</evidence>
<evidence type="ECO:0000256" key="3">
    <source>
        <dbReference type="ARBA" id="ARBA00022722"/>
    </source>
</evidence>
<evidence type="ECO:0000256" key="5">
    <source>
        <dbReference type="ARBA" id="ARBA00022741"/>
    </source>
</evidence>
<dbReference type="InterPro" id="IPR038257">
    <property type="entry name" value="CRISPR-assoc_Cas3_HD_sf"/>
</dbReference>
<dbReference type="GO" id="GO:0005524">
    <property type="term" value="F:ATP binding"/>
    <property type="evidence" value="ECO:0007669"/>
    <property type="project" value="UniProtKB-KW"/>
</dbReference>
<dbReference type="CDD" id="cd09641">
    <property type="entry name" value="Cas3''_I"/>
    <property type="match status" value="1"/>
</dbReference>
<comment type="similarity">
    <text evidence="1">In the N-terminal section; belongs to the CRISPR-associated nuclease Cas3-HD family.</text>
</comment>
<keyword evidence="8" id="KW-0067">ATP-binding</keyword>
<gene>
    <name evidence="12" type="primary">cas3</name>
    <name evidence="12" type="ORF">DKZ56_07900</name>
</gene>
<dbReference type="CDD" id="cd17930">
    <property type="entry name" value="DEXHc_cas3"/>
    <property type="match status" value="1"/>
</dbReference>
<keyword evidence="13" id="KW-1185">Reference proteome</keyword>
<dbReference type="InterPro" id="IPR006474">
    <property type="entry name" value="Helicase_Cas3_CRISPR-ass_core"/>
</dbReference>
<keyword evidence="4" id="KW-0479">Metal-binding</keyword>
<evidence type="ECO:0000256" key="7">
    <source>
        <dbReference type="ARBA" id="ARBA00022806"/>
    </source>
</evidence>
<organism evidence="12 13">
    <name type="scientific">Ureibacillus thermophilus</name>
    <dbReference type="NCBI Taxonomy" id="367743"/>
    <lineage>
        <taxon>Bacteria</taxon>
        <taxon>Bacillati</taxon>
        <taxon>Bacillota</taxon>
        <taxon>Bacilli</taxon>
        <taxon>Bacillales</taxon>
        <taxon>Caryophanaceae</taxon>
        <taxon>Ureibacillus</taxon>
    </lineage>
</organism>
<dbReference type="InterPro" id="IPR011545">
    <property type="entry name" value="DEAD/DEAH_box_helicase_dom"/>
</dbReference>
<evidence type="ECO:0000256" key="8">
    <source>
        <dbReference type="ARBA" id="ARBA00022840"/>
    </source>
</evidence>
<dbReference type="InterPro" id="IPR001650">
    <property type="entry name" value="Helicase_C-like"/>
</dbReference>
<keyword evidence="7" id="KW-0347">Helicase</keyword>
<keyword evidence="6" id="KW-0378">Hydrolase</keyword>
<dbReference type="Gene3D" id="1.10.3210.30">
    <property type="match status" value="1"/>
</dbReference>
<evidence type="ECO:0000256" key="1">
    <source>
        <dbReference type="ARBA" id="ARBA00006847"/>
    </source>
</evidence>
<keyword evidence="9" id="KW-0051">Antiviral defense</keyword>
<dbReference type="Pfam" id="PF22590">
    <property type="entry name" value="Cas3-like_C_2"/>
    <property type="match status" value="1"/>
</dbReference>
<sequence>MEFVAHIRQSDLEKQLLSEHLKNVQQIAERIGKKIGIPHITGLAGMFHDMGKYSDEFLEYLEEAVNNPENPPKRGSIDHSTAGGKYLMENFHAKYNFLIECVANAIFSHHGQLKDMVNADGESPFLKRKNKEDLEYEKVKQRFFQEMYSEDYIKQYVNEAAKETSIIADKILKKTGNNQILFKKIIRKYITYLTLFTFSALLDADRTDSRQFDENTVEEPFESEKIFNRFAEKLEEHLKTLEKKSIQNEITLLRQQMSNMCYEKSKLPTGIYTLSIPTGGGKTLASLRFALNHALKHSKERIIYVVPFTTIIEQNAEEVRNILDAKDYLLEHHSNVIENELDDEHLNFENYQNYKKIKLAKDNWDAPIIFTTMVQFLNTFYSGKSRNIRRLHNLTNSIIIFDEVQSVPVNCVTLFNEVLNFLKDIGNSTVLLCTATQPALQNVEKNITVDGELIDDLSRIMKAFKRTNLINMVKDEGWTTKELADFVNQQLNEVNSVLVILNTKSVVKKLYDEFSNSGIKTVHLSTSMCPKHRKQKIYEMRKCLKNKEKIVCISTQLIEAGVDVSFECVVRSLAGLDSIAQAAGRCNRHGEVASRDVYIINHKEEVLNNLPTIKKGGYESKKILRDIEMDPTLFDGELLSENAMTLYFRNFYQEFKPYLDYPTPVGKNIYEMLLGNNSEFLEEFKEEQAIWMHTSFETASKYFEVIDSKTHSVLVPYDKGKALISELYSAGGIENVTTFLKEVQQYIVNVFDHDLNRLIKNGIVEKIEFKNYSLFVAKESAYDDQYGLSVEGEASLSLLEY</sequence>
<dbReference type="GO" id="GO:0004518">
    <property type="term" value="F:nuclease activity"/>
    <property type="evidence" value="ECO:0007669"/>
    <property type="project" value="UniProtKB-KW"/>
</dbReference>
<dbReference type="GO" id="GO:0046872">
    <property type="term" value="F:metal ion binding"/>
    <property type="evidence" value="ECO:0007669"/>
    <property type="project" value="UniProtKB-KW"/>
</dbReference>
<evidence type="ECO:0000259" key="11">
    <source>
        <dbReference type="PROSITE" id="PS51643"/>
    </source>
</evidence>
<reference evidence="12 13" key="1">
    <citation type="submission" date="2019-02" db="EMBL/GenBank/DDBJ databases">
        <title>Ureibacillus thermophilus.</title>
        <authorList>
            <person name="Sunny J.S."/>
            <person name="Natarajan A."/>
            <person name="Saleena L.M."/>
        </authorList>
    </citation>
    <scope>NUCLEOTIDE SEQUENCE [LARGE SCALE GENOMIC DNA]</scope>
    <source>
        <strain evidence="12 13">LM102</strain>
    </source>
</reference>
<name>A0A4P6UUE0_9BACL</name>
<dbReference type="SUPFAM" id="SSF109604">
    <property type="entry name" value="HD-domain/PDEase-like"/>
    <property type="match status" value="1"/>
</dbReference>
<accession>A0A4P6UUE0</accession>
<evidence type="ECO:0000313" key="12">
    <source>
        <dbReference type="EMBL" id="QBK25791.1"/>
    </source>
</evidence>
<dbReference type="SMART" id="SM00490">
    <property type="entry name" value="HELICc"/>
    <property type="match status" value="1"/>
</dbReference>
<dbReference type="Gene3D" id="3.40.50.300">
    <property type="entry name" value="P-loop containing nucleotide triphosphate hydrolases"/>
    <property type="match status" value="2"/>
</dbReference>
<dbReference type="Pfam" id="PF01966">
    <property type="entry name" value="HD"/>
    <property type="match status" value="1"/>
</dbReference>
<keyword evidence="3" id="KW-0540">Nuclease</keyword>
<dbReference type="GO" id="GO:0004386">
    <property type="term" value="F:helicase activity"/>
    <property type="evidence" value="ECO:0007669"/>
    <property type="project" value="UniProtKB-KW"/>
</dbReference>
<evidence type="ECO:0000256" key="9">
    <source>
        <dbReference type="ARBA" id="ARBA00023118"/>
    </source>
</evidence>
<dbReference type="InterPro" id="IPR054712">
    <property type="entry name" value="Cas3-like_dom"/>
</dbReference>
<dbReference type="SMART" id="SM00487">
    <property type="entry name" value="DEXDc"/>
    <property type="match status" value="1"/>
</dbReference>
<dbReference type="GO" id="GO:0016787">
    <property type="term" value="F:hydrolase activity"/>
    <property type="evidence" value="ECO:0007669"/>
    <property type="project" value="UniProtKB-KW"/>
</dbReference>
<protein>
    <submittedName>
        <fullName evidence="12">CRISPR-associated helicase Cas3</fullName>
    </submittedName>
</protein>
<keyword evidence="5" id="KW-0547">Nucleotide-binding</keyword>
<dbReference type="PROSITE" id="PS51643">
    <property type="entry name" value="HD_CAS3"/>
    <property type="match status" value="1"/>
</dbReference>
<evidence type="ECO:0000256" key="2">
    <source>
        <dbReference type="ARBA" id="ARBA00009046"/>
    </source>
</evidence>
<dbReference type="Pfam" id="PF00270">
    <property type="entry name" value="DEAD"/>
    <property type="match status" value="1"/>
</dbReference>